<feature type="domain" description="ABC3 transporter permease C-terminal" evidence="8">
    <location>
        <begin position="682"/>
        <end position="781"/>
    </location>
</feature>
<evidence type="ECO:0000313" key="11">
    <source>
        <dbReference type="Proteomes" id="UP001589773"/>
    </source>
</evidence>
<dbReference type="PANTHER" id="PTHR30572">
    <property type="entry name" value="MEMBRANE COMPONENT OF TRANSPORTER-RELATED"/>
    <property type="match status" value="1"/>
</dbReference>
<feature type="domain" description="MacB-like periplasmic core" evidence="9">
    <location>
        <begin position="21"/>
        <end position="238"/>
    </location>
</feature>
<feature type="domain" description="MacB-like periplasmic core" evidence="9">
    <location>
        <begin position="440"/>
        <end position="607"/>
    </location>
</feature>
<evidence type="ECO:0000259" key="9">
    <source>
        <dbReference type="Pfam" id="PF12704"/>
    </source>
</evidence>
<evidence type="ECO:0000313" key="10">
    <source>
        <dbReference type="EMBL" id="MFC0252256.1"/>
    </source>
</evidence>
<keyword evidence="5 7" id="KW-0472">Membrane</keyword>
<comment type="similarity">
    <text evidence="6">Belongs to the ABC-4 integral membrane protein family.</text>
</comment>
<evidence type="ECO:0000256" key="4">
    <source>
        <dbReference type="ARBA" id="ARBA00022989"/>
    </source>
</evidence>
<dbReference type="PANTHER" id="PTHR30572:SF4">
    <property type="entry name" value="ABC TRANSPORTER PERMEASE YTRF"/>
    <property type="match status" value="1"/>
</dbReference>
<feature type="transmembrane region" description="Helical" evidence="7">
    <location>
        <begin position="679"/>
        <end position="701"/>
    </location>
</feature>
<comment type="caution">
    <text evidence="10">The sequence shown here is derived from an EMBL/GenBank/DDBJ whole genome shotgun (WGS) entry which is preliminary data.</text>
</comment>
<feature type="transmembrane region" description="Helical" evidence="7">
    <location>
        <begin position="430"/>
        <end position="455"/>
    </location>
</feature>
<accession>A0ABV6FFF2</accession>
<dbReference type="EMBL" id="JBHLWP010000010">
    <property type="protein sequence ID" value="MFC0252256.1"/>
    <property type="molecule type" value="Genomic_DNA"/>
</dbReference>
<feature type="transmembrane region" description="Helical" evidence="7">
    <location>
        <begin position="348"/>
        <end position="366"/>
    </location>
</feature>
<feature type="domain" description="ABC3 transporter permease C-terminal" evidence="8">
    <location>
        <begin position="298"/>
        <end position="410"/>
    </location>
</feature>
<feature type="transmembrane region" description="Helical" evidence="7">
    <location>
        <begin position="386"/>
        <end position="409"/>
    </location>
</feature>
<gene>
    <name evidence="10" type="ORF">ACFFJK_10175</name>
</gene>
<evidence type="ECO:0000256" key="3">
    <source>
        <dbReference type="ARBA" id="ARBA00022692"/>
    </source>
</evidence>
<proteinExistence type="inferred from homology"/>
<dbReference type="Pfam" id="PF02687">
    <property type="entry name" value="FtsX"/>
    <property type="match status" value="2"/>
</dbReference>
<dbReference type="InterPro" id="IPR050250">
    <property type="entry name" value="Macrolide_Exporter_MacB"/>
</dbReference>
<dbReference type="Proteomes" id="UP001589773">
    <property type="component" value="Unassembled WGS sequence"/>
</dbReference>
<keyword evidence="2" id="KW-1003">Cell membrane</keyword>
<dbReference type="RefSeq" id="WP_379679022.1">
    <property type="nucleotide sequence ID" value="NZ_JBHLWP010000010.1"/>
</dbReference>
<feature type="transmembrane region" description="Helical" evidence="7">
    <location>
        <begin position="763"/>
        <end position="784"/>
    </location>
</feature>
<evidence type="ECO:0000256" key="1">
    <source>
        <dbReference type="ARBA" id="ARBA00004651"/>
    </source>
</evidence>
<sequence length="801" mass="85850">MRWSDFRVGWRILRQDGKWSGGTLCGLALGFAVCIALLAYVRYSFSYDTHVSQAERIFLVKSRFHFPGVPEEWSDTTTQALRTASQASGQKVTASMFAPIQATAVIENIASDLTVTLVDPAFVQMFDLRALSGDVAAALARPEALVLTRDTARKLFGTEQVQGRTLRMGAMSYMVGAVVEDQPSASTTPFAALAGPKSTLWNAQDRDDALQNWGRIFGRVYLMVEPGANLEQLTAALQGASDRSPLHAQLPPDFLAQLGGKKLMDVGLVPLRDAYLDPDLVGGTGPHGNRAGLLGLAVVGVLILVLATLNYVNLTTIRTLRRQREIGMRKVLGASVSRVAGQFVAESLLASLLAAAAGLVLAWLLVPRLGVLVDRDLGSMLSLPLVGGALGLSLLVGVLAGLHPAWIAARLRAHTAVAGRGDQESRQGLWVRRVLTVVQLGSAVGMASLTLAIAWHTWEASRVDPGFDPSHLLVLDTAPAFTPLGPQLASMVEAVRRLPGVSGVALSMEAVGRRNVQQKDSARREGGTMTTIEWKGIDTEFLTVYGARLLAGRVFDRSRDAASGTGVVLSASAVRALGFGSPEAAVGRFVEAQGGRQQVIGVVADIRFQTPQEPPQPVCYRLAPLTPVLTVRTEGDQAPVRAALTQLWTQYFPNDTLKMARAETFLQAHYEEDRRNAELLGIAAGIVLLIAALGVYVLSAYSVRRSAREIVIRRLHGAGRAAVIRLVGREFLIVLGCSLLLGLPPALLVIERYLASYADASLLWIWGVVAAVALVALVSLLSIGRNLQLALSLRPAVLLRT</sequence>
<evidence type="ECO:0000256" key="2">
    <source>
        <dbReference type="ARBA" id="ARBA00022475"/>
    </source>
</evidence>
<reference evidence="10 11" key="1">
    <citation type="submission" date="2024-09" db="EMBL/GenBank/DDBJ databases">
        <authorList>
            <person name="Sun Q."/>
            <person name="Mori K."/>
        </authorList>
    </citation>
    <scope>NUCLEOTIDE SEQUENCE [LARGE SCALE GENOMIC DNA]</scope>
    <source>
        <strain evidence="10 11">CCM 7792</strain>
    </source>
</reference>
<feature type="transmembrane region" description="Helical" evidence="7">
    <location>
        <begin position="722"/>
        <end position="743"/>
    </location>
</feature>
<feature type="transmembrane region" description="Helical" evidence="7">
    <location>
        <begin position="293"/>
        <end position="314"/>
    </location>
</feature>
<organism evidence="10 11">
    <name type="scientific">Massilia consociata</name>
    <dbReference type="NCBI Taxonomy" id="760117"/>
    <lineage>
        <taxon>Bacteria</taxon>
        <taxon>Pseudomonadati</taxon>
        <taxon>Pseudomonadota</taxon>
        <taxon>Betaproteobacteria</taxon>
        <taxon>Burkholderiales</taxon>
        <taxon>Oxalobacteraceae</taxon>
        <taxon>Telluria group</taxon>
        <taxon>Massilia</taxon>
    </lineage>
</organism>
<evidence type="ECO:0000256" key="6">
    <source>
        <dbReference type="ARBA" id="ARBA00038076"/>
    </source>
</evidence>
<dbReference type="Pfam" id="PF12704">
    <property type="entry name" value="MacB_PCD"/>
    <property type="match status" value="2"/>
</dbReference>
<name>A0ABV6FFF2_9BURK</name>
<evidence type="ECO:0000256" key="7">
    <source>
        <dbReference type="SAM" id="Phobius"/>
    </source>
</evidence>
<protein>
    <submittedName>
        <fullName evidence="10">ABC transporter permease</fullName>
    </submittedName>
</protein>
<dbReference type="InterPro" id="IPR025857">
    <property type="entry name" value="MacB_PCD"/>
</dbReference>
<keyword evidence="4 7" id="KW-1133">Transmembrane helix</keyword>
<keyword evidence="11" id="KW-1185">Reference proteome</keyword>
<keyword evidence="3 7" id="KW-0812">Transmembrane</keyword>
<evidence type="ECO:0000256" key="5">
    <source>
        <dbReference type="ARBA" id="ARBA00023136"/>
    </source>
</evidence>
<dbReference type="InterPro" id="IPR003838">
    <property type="entry name" value="ABC3_permease_C"/>
</dbReference>
<feature type="transmembrane region" description="Helical" evidence="7">
    <location>
        <begin position="21"/>
        <end position="43"/>
    </location>
</feature>
<evidence type="ECO:0000259" key="8">
    <source>
        <dbReference type="Pfam" id="PF02687"/>
    </source>
</evidence>
<comment type="subcellular location">
    <subcellularLocation>
        <location evidence="1">Cell membrane</location>
        <topology evidence="1">Multi-pass membrane protein</topology>
    </subcellularLocation>
</comment>